<evidence type="ECO:0000256" key="2">
    <source>
        <dbReference type="ARBA" id="ARBA00023125"/>
    </source>
</evidence>
<evidence type="ECO:0000259" key="5">
    <source>
        <dbReference type="PROSITE" id="PS50977"/>
    </source>
</evidence>
<organism evidence="6 7">
    <name type="scientific">Paenibacillus gallinarum</name>
    <dbReference type="NCBI Taxonomy" id="2762232"/>
    <lineage>
        <taxon>Bacteria</taxon>
        <taxon>Bacillati</taxon>
        <taxon>Bacillota</taxon>
        <taxon>Bacilli</taxon>
        <taxon>Bacillales</taxon>
        <taxon>Paenibacillaceae</taxon>
        <taxon>Paenibacillus</taxon>
    </lineage>
</organism>
<evidence type="ECO:0000256" key="3">
    <source>
        <dbReference type="ARBA" id="ARBA00023163"/>
    </source>
</evidence>
<evidence type="ECO:0000256" key="1">
    <source>
        <dbReference type="ARBA" id="ARBA00023015"/>
    </source>
</evidence>
<reference evidence="6 7" key="1">
    <citation type="submission" date="2020-08" db="EMBL/GenBank/DDBJ databases">
        <title>A Genomic Blueprint of the Chicken Gut Microbiome.</title>
        <authorList>
            <person name="Gilroy R."/>
            <person name="Ravi A."/>
            <person name="Getino M."/>
            <person name="Pursley I."/>
            <person name="Horton D.L."/>
            <person name="Alikhan N.-F."/>
            <person name="Baker D."/>
            <person name="Gharbi K."/>
            <person name="Hall N."/>
            <person name="Watson M."/>
            <person name="Adriaenssens E.M."/>
            <person name="Foster-Nyarko E."/>
            <person name="Jarju S."/>
            <person name="Secka A."/>
            <person name="Antonio M."/>
            <person name="Oren A."/>
            <person name="Chaudhuri R."/>
            <person name="La Ragione R.M."/>
            <person name="Hildebrand F."/>
            <person name="Pallen M.J."/>
        </authorList>
    </citation>
    <scope>NUCLEOTIDE SEQUENCE [LARGE SCALE GENOMIC DNA]</scope>
    <source>
        <strain evidence="6 7">Sa2BVA9</strain>
    </source>
</reference>
<dbReference type="PANTHER" id="PTHR30055:SF234">
    <property type="entry name" value="HTH-TYPE TRANSCRIPTIONAL REGULATOR BETI"/>
    <property type="match status" value="1"/>
</dbReference>
<evidence type="ECO:0000313" key="7">
    <source>
        <dbReference type="Proteomes" id="UP000608071"/>
    </source>
</evidence>
<dbReference type="PRINTS" id="PR00455">
    <property type="entry name" value="HTHTETR"/>
</dbReference>
<keyword evidence="1" id="KW-0805">Transcription regulation</keyword>
<proteinExistence type="predicted"/>
<dbReference type="InterPro" id="IPR001647">
    <property type="entry name" value="HTH_TetR"/>
</dbReference>
<dbReference type="PROSITE" id="PS50977">
    <property type="entry name" value="HTH_TETR_2"/>
    <property type="match status" value="1"/>
</dbReference>
<sequence length="213" mass="24576">MTRSQAQRSEETKQAILAAAATLFSKRGYDSVTMREIAKMAGCSHTTIYIYFNDKETLLHALSIPPLSVLSEKMQDVLDDQGILPKERVIQLSTLFITFCLQHRNMHALFFGANAERVDLKESVIPLTELRNHLFRMLETAIQQNFSLHKGDERILTFTRIYYYMLHGIACTYVYSKESMQELYERLERTFNLAFETLLLGFDEKIKEGKSGS</sequence>
<feature type="domain" description="HTH tetR-type" evidence="5">
    <location>
        <begin position="10"/>
        <end position="70"/>
    </location>
</feature>
<keyword evidence="7" id="KW-1185">Reference proteome</keyword>
<protein>
    <submittedName>
        <fullName evidence="6">TetR/AcrR family transcriptional regulator</fullName>
    </submittedName>
</protein>
<dbReference type="PANTHER" id="PTHR30055">
    <property type="entry name" value="HTH-TYPE TRANSCRIPTIONAL REGULATOR RUTR"/>
    <property type="match status" value="1"/>
</dbReference>
<keyword evidence="2 4" id="KW-0238">DNA-binding</keyword>
<name>A0ABR8T5N3_9BACL</name>
<feature type="DNA-binding region" description="H-T-H motif" evidence="4">
    <location>
        <begin position="33"/>
        <end position="52"/>
    </location>
</feature>
<dbReference type="Gene3D" id="1.10.357.10">
    <property type="entry name" value="Tetracycline Repressor, domain 2"/>
    <property type="match status" value="1"/>
</dbReference>
<evidence type="ECO:0000313" key="6">
    <source>
        <dbReference type="EMBL" id="MBD7970858.1"/>
    </source>
</evidence>
<accession>A0ABR8T5N3</accession>
<keyword evidence="3" id="KW-0804">Transcription</keyword>
<dbReference type="RefSeq" id="WP_191804334.1">
    <property type="nucleotide sequence ID" value="NZ_JACSQL010000016.1"/>
</dbReference>
<dbReference type="InterPro" id="IPR050109">
    <property type="entry name" value="HTH-type_TetR-like_transc_reg"/>
</dbReference>
<comment type="caution">
    <text evidence="6">The sequence shown here is derived from an EMBL/GenBank/DDBJ whole genome shotgun (WGS) entry which is preliminary data.</text>
</comment>
<dbReference type="Pfam" id="PF00440">
    <property type="entry name" value="TetR_N"/>
    <property type="match status" value="1"/>
</dbReference>
<dbReference type="InterPro" id="IPR009057">
    <property type="entry name" value="Homeodomain-like_sf"/>
</dbReference>
<dbReference type="EMBL" id="JACSQL010000016">
    <property type="protein sequence ID" value="MBD7970858.1"/>
    <property type="molecule type" value="Genomic_DNA"/>
</dbReference>
<gene>
    <name evidence="6" type="ORF">H9647_22595</name>
</gene>
<evidence type="ECO:0000256" key="4">
    <source>
        <dbReference type="PROSITE-ProRule" id="PRU00335"/>
    </source>
</evidence>
<dbReference type="SUPFAM" id="SSF46689">
    <property type="entry name" value="Homeodomain-like"/>
    <property type="match status" value="1"/>
</dbReference>
<dbReference type="Proteomes" id="UP000608071">
    <property type="component" value="Unassembled WGS sequence"/>
</dbReference>